<dbReference type="KEGG" id="mik:FOE78_14185"/>
<evidence type="ECO:0000313" key="3">
    <source>
        <dbReference type="EMBL" id="QDP96912.1"/>
    </source>
</evidence>
<dbReference type="PANTHER" id="PTHR11461:SF211">
    <property type="entry name" value="GH10112P-RELATED"/>
    <property type="match status" value="1"/>
</dbReference>
<dbReference type="Gene3D" id="2.30.39.10">
    <property type="entry name" value="Alpha-1-antitrypsin, domain 1"/>
    <property type="match status" value="1"/>
</dbReference>
<protein>
    <submittedName>
        <fullName evidence="3">Serpin family protein</fullName>
    </submittedName>
</protein>
<dbReference type="Proteomes" id="UP000319263">
    <property type="component" value="Chromosome"/>
</dbReference>
<accession>A0A516Q0J4</accession>
<dbReference type="InterPro" id="IPR023796">
    <property type="entry name" value="Serpin_dom"/>
</dbReference>
<keyword evidence="4" id="KW-1185">Reference proteome</keyword>
<dbReference type="GO" id="GO:0005615">
    <property type="term" value="C:extracellular space"/>
    <property type="evidence" value="ECO:0007669"/>
    <property type="project" value="InterPro"/>
</dbReference>
<dbReference type="CDD" id="cd19590">
    <property type="entry name" value="serpin_thermopin-like"/>
    <property type="match status" value="1"/>
</dbReference>
<dbReference type="AlphaFoldDB" id="A0A516Q0J4"/>
<dbReference type="RefSeq" id="WP_143986873.1">
    <property type="nucleotide sequence ID" value="NZ_CP041692.1"/>
</dbReference>
<dbReference type="InterPro" id="IPR000215">
    <property type="entry name" value="Serpin_fam"/>
</dbReference>
<proteinExistence type="inferred from homology"/>
<dbReference type="PANTHER" id="PTHR11461">
    <property type="entry name" value="SERINE PROTEASE INHIBITOR, SERPIN"/>
    <property type="match status" value="1"/>
</dbReference>
<dbReference type="InterPro" id="IPR042185">
    <property type="entry name" value="Serpin_sf_2"/>
</dbReference>
<dbReference type="Pfam" id="PF00079">
    <property type="entry name" value="Serpin"/>
    <property type="match status" value="1"/>
</dbReference>
<feature type="domain" description="Serpin" evidence="2">
    <location>
        <begin position="60"/>
        <end position="417"/>
    </location>
</feature>
<reference evidence="3 4" key="1">
    <citation type="submission" date="2019-07" db="EMBL/GenBank/DDBJ databases">
        <title>Microlunatus dokdonensis sp. nov. isolated from the rhizospheric soil of the wild plant Elymus tsukushiensis.</title>
        <authorList>
            <person name="Ghim S.-Y."/>
            <person name="Hwang Y.-J."/>
            <person name="Son J.-S."/>
            <person name="Shin J.-H."/>
        </authorList>
    </citation>
    <scope>NUCLEOTIDE SEQUENCE [LARGE SCALE GENOMIC DNA]</scope>
    <source>
        <strain evidence="3 4">KUDC0627</strain>
    </source>
</reference>
<sequence>MDVERYEGRCVWSRQRGQSVRRCAAERSVVGDGELADEMEPDVNDLDPAVVVTELGDFSADLYRIVAERAGNLVLSPYSVAAALAMVLTGARGETADQLGAVLHTSDPTSYARGLAAVREELASGTGDDLVLDLANAVWAQQGLGWHQDYLDRLDHDHQAGLEQVDFAAAPAAAAKLINGWVAQRTRDKITELFTPDSIDPLTRLMLVNAAYFKGAWAEPFRGRTRPEPFHRADGSSVEVPMMSQTLRLGRLRGDRWQGARLDFAGGRFAMALLLPDPDVSLDGLEKRLTGRAIGDLRTGWDRGAQTLLKLPRWRFRLRTDLDDHLRALGLTAAFDLDRADFSLMADEELAIGTVVQEAYVAVDEEGAEAAAATGVAMVARASLARPEELIFDRPFLFVIFEQSLGLPLFIGRVADPSSR</sequence>
<dbReference type="SUPFAM" id="SSF56574">
    <property type="entry name" value="Serpins"/>
    <property type="match status" value="1"/>
</dbReference>
<name>A0A516Q0J4_9ACTN</name>
<dbReference type="PROSITE" id="PS00284">
    <property type="entry name" value="SERPIN"/>
    <property type="match status" value="1"/>
</dbReference>
<dbReference type="SMART" id="SM00093">
    <property type="entry name" value="SERPIN"/>
    <property type="match status" value="1"/>
</dbReference>
<dbReference type="InterPro" id="IPR023795">
    <property type="entry name" value="Serpin_CS"/>
</dbReference>
<dbReference type="OrthoDB" id="9764871at2"/>
<dbReference type="Gene3D" id="3.30.497.10">
    <property type="entry name" value="Antithrombin, subunit I, domain 2"/>
    <property type="match status" value="1"/>
</dbReference>
<evidence type="ECO:0000256" key="1">
    <source>
        <dbReference type="RuleBase" id="RU000411"/>
    </source>
</evidence>
<evidence type="ECO:0000259" key="2">
    <source>
        <dbReference type="SMART" id="SM00093"/>
    </source>
</evidence>
<dbReference type="InterPro" id="IPR036186">
    <property type="entry name" value="Serpin_sf"/>
</dbReference>
<dbReference type="GO" id="GO:0004867">
    <property type="term" value="F:serine-type endopeptidase inhibitor activity"/>
    <property type="evidence" value="ECO:0007669"/>
    <property type="project" value="InterPro"/>
</dbReference>
<comment type="similarity">
    <text evidence="1">Belongs to the serpin family.</text>
</comment>
<organism evidence="3 4">
    <name type="scientific">Microlunatus elymi</name>
    <dbReference type="NCBI Taxonomy" id="2596828"/>
    <lineage>
        <taxon>Bacteria</taxon>
        <taxon>Bacillati</taxon>
        <taxon>Actinomycetota</taxon>
        <taxon>Actinomycetes</taxon>
        <taxon>Propionibacteriales</taxon>
        <taxon>Propionibacteriaceae</taxon>
        <taxon>Microlunatus</taxon>
    </lineage>
</organism>
<dbReference type="InterPro" id="IPR042178">
    <property type="entry name" value="Serpin_sf_1"/>
</dbReference>
<dbReference type="EMBL" id="CP041692">
    <property type="protein sequence ID" value="QDP96912.1"/>
    <property type="molecule type" value="Genomic_DNA"/>
</dbReference>
<evidence type="ECO:0000313" key="4">
    <source>
        <dbReference type="Proteomes" id="UP000319263"/>
    </source>
</evidence>
<gene>
    <name evidence="3" type="ORF">FOE78_14185</name>
</gene>